<sequence>MTAMNASYESVLELLEPRLAPAGVIAVSVNAGGTLVLGTVPGLDGDEKVTLERVADGTYRMTPEAGVQLRIGGLNFTTPQIITGVTAGLTANLGAGDDAVTLNNAFFTKAVSINLGGGNNAFTMTDSNIGGPLTLLGGDGVDLVTFSGAFATVGGAATIKLGGGADGLLGNADRQIFGLGLTIDAGEGNDQVRLASSDGDDLFILGNLAFVGGAGDDLLSVGFANAEVMISGALKLTDVSGNETVQFVGNRFDVGSLSLLAGGGNNTLLSSATDFFVAKTLQWTSGSGTDDVDFNGNHLRVGGAVSIALGTGGGDGELTPLNSLYVAGTVMISGSGANRDLAVIADNVFIGGKVTMAAGAGDGEARLFAINGMFLGGGANLTSGAGDTNLSISGNFRLVSNGSLTLTNGGGLGVTSILVGGTSTASTINGAVTLKGGVFVGLEMMGTISGAVNLSTASLSAASTITMDGFSNGALHIGGAVKLSMPTLAGQTGVIRIESAIFDNTLTVMGGAGVDTLTINETAVNKAFTASLGAGDDVFRFEQLNSVGASHFRGAVMLKGEAGGDTFLLGGVGANFAINFGQKVTVDGGTGNDALTTGASVTFAPGLPLVTMSVP</sequence>
<dbReference type="PRINTS" id="PR00313">
    <property type="entry name" value="CABNDNGRPT"/>
</dbReference>
<reference evidence="2" key="1">
    <citation type="journal article" date="2019" name="Int. J. Syst. Evol. Microbiol.">
        <title>The Global Catalogue of Microorganisms (GCM) 10K type strain sequencing project: providing services to taxonomists for standard genome sequencing and annotation.</title>
        <authorList>
            <consortium name="The Broad Institute Genomics Platform"/>
            <consortium name="The Broad Institute Genome Sequencing Center for Infectious Disease"/>
            <person name="Wu L."/>
            <person name="Ma J."/>
        </authorList>
    </citation>
    <scope>NUCLEOTIDE SEQUENCE [LARGE SCALE GENOMIC DNA]</scope>
    <source>
        <strain evidence="2">JCM 18053</strain>
    </source>
</reference>
<proteinExistence type="predicted"/>
<evidence type="ECO:0000313" key="2">
    <source>
        <dbReference type="Proteomes" id="UP001499852"/>
    </source>
</evidence>
<evidence type="ECO:0000313" key="1">
    <source>
        <dbReference type="EMBL" id="GAA5150255.1"/>
    </source>
</evidence>
<dbReference type="Proteomes" id="UP001499852">
    <property type="component" value="Unassembled WGS sequence"/>
</dbReference>
<keyword evidence="2" id="KW-1185">Reference proteome</keyword>
<evidence type="ECO:0008006" key="3">
    <source>
        <dbReference type="Google" id="ProtNLM"/>
    </source>
</evidence>
<name>A0ABP9PSJ6_9BACT</name>
<comment type="caution">
    <text evidence="1">The sequence shown here is derived from an EMBL/GenBank/DDBJ whole genome shotgun (WGS) entry which is preliminary data.</text>
</comment>
<dbReference type="EMBL" id="BAABIA010000020">
    <property type="protein sequence ID" value="GAA5150255.1"/>
    <property type="molecule type" value="Genomic_DNA"/>
</dbReference>
<accession>A0ABP9PSJ6</accession>
<organism evidence="1 2">
    <name type="scientific">Prosthecobacter algae</name>
    <dbReference type="NCBI Taxonomy" id="1144682"/>
    <lineage>
        <taxon>Bacteria</taxon>
        <taxon>Pseudomonadati</taxon>
        <taxon>Verrucomicrobiota</taxon>
        <taxon>Verrucomicrobiia</taxon>
        <taxon>Verrucomicrobiales</taxon>
        <taxon>Verrucomicrobiaceae</taxon>
        <taxon>Prosthecobacter</taxon>
    </lineage>
</organism>
<gene>
    <name evidence="1" type="ORF">GCM10023213_48920</name>
</gene>
<protein>
    <recommendedName>
        <fullName evidence="3">Autotransporter-associated beta strand protein</fullName>
    </recommendedName>
</protein>